<dbReference type="GO" id="GO:0008831">
    <property type="term" value="F:dTDP-4-dehydrorhamnose reductase activity"/>
    <property type="evidence" value="ECO:0007669"/>
    <property type="project" value="UniProtKB-EC"/>
</dbReference>
<feature type="domain" description="RmlD-like substrate binding" evidence="3">
    <location>
        <begin position="1"/>
        <end position="291"/>
    </location>
</feature>
<organism evidence="4 5">
    <name type="scientific">[Clostridium] methylpentosum DSM 5476</name>
    <dbReference type="NCBI Taxonomy" id="537013"/>
    <lineage>
        <taxon>Bacteria</taxon>
        <taxon>Bacillati</taxon>
        <taxon>Bacillota</taxon>
        <taxon>Clostridia</taxon>
        <taxon>Eubacteriales</taxon>
        <taxon>Oscillospiraceae</taxon>
        <taxon>Oscillospiraceae incertae sedis</taxon>
    </lineage>
</organism>
<gene>
    <name evidence="4" type="primary">rfbD</name>
    <name evidence="4" type="ORF">CLOSTMETH_00142</name>
</gene>
<dbReference type="SUPFAM" id="SSF51735">
    <property type="entry name" value="NAD(P)-binding Rossmann-fold domains"/>
    <property type="match status" value="1"/>
</dbReference>
<dbReference type="eggNOG" id="COG1091">
    <property type="taxonomic scope" value="Bacteria"/>
</dbReference>
<evidence type="ECO:0000259" key="3">
    <source>
        <dbReference type="Pfam" id="PF04321"/>
    </source>
</evidence>
<evidence type="ECO:0000256" key="1">
    <source>
        <dbReference type="ARBA" id="ARBA00010944"/>
    </source>
</evidence>
<dbReference type="UniPathway" id="UPA00124"/>
<dbReference type="AlphaFoldDB" id="C0E8J7"/>
<evidence type="ECO:0000313" key="5">
    <source>
        <dbReference type="Proteomes" id="UP000003340"/>
    </source>
</evidence>
<dbReference type="HOGENOM" id="CLU_045518_1_2_9"/>
<reference evidence="4 5" key="2">
    <citation type="submission" date="2009-02" db="EMBL/GenBank/DDBJ databases">
        <title>Draft genome sequence of Clostridium methylpentosum (DSM 5476).</title>
        <authorList>
            <person name="Sudarsanam P."/>
            <person name="Ley R."/>
            <person name="Guruge J."/>
            <person name="Turnbaugh P.J."/>
            <person name="Mahowald M."/>
            <person name="Liep D."/>
            <person name="Gordon J."/>
        </authorList>
    </citation>
    <scope>NUCLEOTIDE SEQUENCE [LARGE SCALE GENOMIC DNA]</scope>
    <source>
        <strain evidence="4 5">DSM 5476</strain>
    </source>
</reference>
<dbReference type="PANTHER" id="PTHR10491">
    <property type="entry name" value="DTDP-4-DEHYDRORHAMNOSE REDUCTASE"/>
    <property type="match status" value="1"/>
</dbReference>
<keyword evidence="2 4" id="KW-0560">Oxidoreductase</keyword>
<comment type="pathway">
    <text evidence="2">Carbohydrate biosynthesis; dTDP-L-rhamnose biosynthesis.</text>
</comment>
<sequence length="296" mass="32904">MKLLITGSKGQLGNELSKILASGESELGRLPEEVQGCKVTAVDVDELDITDMAAVDTFLQKERPDVLINCAAMTNVNGCESSQDVAMKVNAIGARNLARGCEQIGCKLVHVSTDYVFSGDGDRPYVEWDVCNPQSVYGTSKLLGEQYVRDFCTRYFIVRTAWLYGYVGGNFVKTISKLARERGEVKVVSDQRGNPTNAVDLAYHLVRLAVTEEYGVYHCTGTGECSWYDFACEIIRLFGIDAKVNPCTTEEYPTPAKRPSYSSLDNMMLRCTIGDEMRDWKDALKAFVEHYEGEES</sequence>
<protein>
    <recommendedName>
        <fullName evidence="2">dTDP-4-dehydrorhamnose reductase</fullName>
        <ecNumber evidence="2">1.1.1.133</ecNumber>
    </recommendedName>
</protein>
<proteinExistence type="inferred from homology"/>
<dbReference type="Proteomes" id="UP000003340">
    <property type="component" value="Unassembled WGS sequence"/>
</dbReference>
<dbReference type="InterPro" id="IPR005913">
    <property type="entry name" value="dTDP_dehydrorham_reduct"/>
</dbReference>
<name>C0E8J7_9FIRM</name>
<dbReference type="InterPro" id="IPR029903">
    <property type="entry name" value="RmlD-like-bd"/>
</dbReference>
<dbReference type="PANTHER" id="PTHR10491:SF4">
    <property type="entry name" value="METHIONINE ADENOSYLTRANSFERASE 2 SUBUNIT BETA"/>
    <property type="match status" value="1"/>
</dbReference>
<dbReference type="Gene3D" id="3.40.50.720">
    <property type="entry name" value="NAD(P)-binding Rossmann-like Domain"/>
    <property type="match status" value="1"/>
</dbReference>
<dbReference type="NCBIfam" id="TIGR01214">
    <property type="entry name" value="rmlD"/>
    <property type="match status" value="1"/>
</dbReference>
<dbReference type="EMBL" id="ACEC01000007">
    <property type="protein sequence ID" value="EEG32206.1"/>
    <property type="molecule type" value="Genomic_DNA"/>
</dbReference>
<dbReference type="Gene3D" id="3.90.25.10">
    <property type="entry name" value="UDP-galactose 4-epimerase, domain 1"/>
    <property type="match status" value="1"/>
</dbReference>
<dbReference type="Pfam" id="PF04321">
    <property type="entry name" value="RmlD_sub_bind"/>
    <property type="match status" value="1"/>
</dbReference>
<keyword evidence="5" id="KW-1185">Reference proteome</keyword>
<comment type="function">
    <text evidence="2">Catalyzes the reduction of dTDP-6-deoxy-L-lyxo-4-hexulose to yield dTDP-L-rhamnose.</text>
</comment>
<evidence type="ECO:0000256" key="2">
    <source>
        <dbReference type="RuleBase" id="RU364082"/>
    </source>
</evidence>
<comment type="similarity">
    <text evidence="1 2">Belongs to the dTDP-4-dehydrorhamnose reductase family.</text>
</comment>
<comment type="caution">
    <text evidence="4">The sequence shown here is derived from an EMBL/GenBank/DDBJ whole genome shotgun (WGS) entry which is preliminary data.</text>
</comment>
<dbReference type="GO" id="GO:0019305">
    <property type="term" value="P:dTDP-rhamnose biosynthetic process"/>
    <property type="evidence" value="ECO:0007669"/>
    <property type="project" value="UniProtKB-UniPathway"/>
</dbReference>
<dbReference type="CDD" id="cd05254">
    <property type="entry name" value="dTDP_HR_like_SDR_e"/>
    <property type="match status" value="1"/>
</dbReference>
<keyword evidence="2" id="KW-0521">NADP</keyword>
<reference evidence="4 5" key="1">
    <citation type="submission" date="2009-01" db="EMBL/GenBank/DDBJ databases">
        <authorList>
            <person name="Fulton L."/>
            <person name="Clifton S."/>
            <person name="Fulton B."/>
            <person name="Xu J."/>
            <person name="Minx P."/>
            <person name="Pepin K.H."/>
            <person name="Johnson M."/>
            <person name="Bhonagiri V."/>
            <person name="Nash W.E."/>
            <person name="Mardis E.R."/>
            <person name="Wilson R.K."/>
        </authorList>
    </citation>
    <scope>NUCLEOTIDE SEQUENCE [LARGE SCALE GENOMIC DNA]</scope>
    <source>
        <strain evidence="4 5">DSM 5476</strain>
    </source>
</reference>
<accession>C0E8J7</accession>
<dbReference type="STRING" id="537013.CLOSTMETH_00142"/>
<evidence type="ECO:0000313" key="4">
    <source>
        <dbReference type="EMBL" id="EEG32206.1"/>
    </source>
</evidence>
<dbReference type="EC" id="1.1.1.133" evidence="2"/>
<dbReference type="InterPro" id="IPR036291">
    <property type="entry name" value="NAD(P)-bd_dom_sf"/>
</dbReference>